<gene>
    <name evidence="3" type="ORF">SAY86_028467</name>
</gene>
<evidence type="ECO:0000313" key="4">
    <source>
        <dbReference type="Proteomes" id="UP001346149"/>
    </source>
</evidence>
<feature type="region of interest" description="Disordered" evidence="1">
    <location>
        <begin position="72"/>
        <end position="94"/>
    </location>
</feature>
<evidence type="ECO:0000313" key="3">
    <source>
        <dbReference type="EMBL" id="KAK4796141.1"/>
    </source>
</evidence>
<evidence type="ECO:0000256" key="1">
    <source>
        <dbReference type="SAM" id="MobiDB-lite"/>
    </source>
</evidence>
<feature type="compositionally biased region" description="Basic and acidic residues" evidence="1">
    <location>
        <begin position="75"/>
        <end position="94"/>
    </location>
</feature>
<reference evidence="3 4" key="1">
    <citation type="journal article" date="2023" name="Hortic Res">
        <title>Pangenome of water caltrop reveals structural variations and asymmetric subgenome divergence after allopolyploidization.</title>
        <authorList>
            <person name="Zhang X."/>
            <person name="Chen Y."/>
            <person name="Wang L."/>
            <person name="Yuan Y."/>
            <person name="Fang M."/>
            <person name="Shi L."/>
            <person name="Lu R."/>
            <person name="Comes H.P."/>
            <person name="Ma Y."/>
            <person name="Chen Y."/>
            <person name="Huang G."/>
            <person name="Zhou Y."/>
            <person name="Zheng Z."/>
            <person name="Qiu Y."/>
        </authorList>
    </citation>
    <scope>NUCLEOTIDE SEQUENCE [LARGE SCALE GENOMIC DNA]</scope>
    <source>
        <strain evidence="3">F231</strain>
    </source>
</reference>
<keyword evidence="4" id="KW-1185">Reference proteome</keyword>
<dbReference type="Proteomes" id="UP001346149">
    <property type="component" value="Unassembled WGS sequence"/>
</dbReference>
<proteinExistence type="predicted"/>
<dbReference type="EMBL" id="JAXQNO010000006">
    <property type="protein sequence ID" value="KAK4796141.1"/>
    <property type="molecule type" value="Genomic_DNA"/>
</dbReference>
<accession>A0AAN7RE71</accession>
<sequence length="94" mass="10294">MGHCMKYIFVLILVLLFTSHSSGETVLSSEQAQKILTRSAADIGNGVNHADPKDIKASSQMHPRKLVTTAGFMLDYEKPRHNPRDDDKGKPGSG</sequence>
<feature type="signal peptide" evidence="2">
    <location>
        <begin position="1"/>
        <end position="23"/>
    </location>
</feature>
<evidence type="ECO:0000256" key="2">
    <source>
        <dbReference type="SAM" id="SignalP"/>
    </source>
</evidence>
<feature type="chain" id="PRO_5042826681" evidence="2">
    <location>
        <begin position="24"/>
        <end position="94"/>
    </location>
</feature>
<comment type="caution">
    <text evidence="3">The sequence shown here is derived from an EMBL/GenBank/DDBJ whole genome shotgun (WGS) entry which is preliminary data.</text>
</comment>
<name>A0AAN7RE71_TRANT</name>
<dbReference type="AlphaFoldDB" id="A0AAN7RE71"/>
<organism evidence="3 4">
    <name type="scientific">Trapa natans</name>
    <name type="common">Water chestnut</name>
    <dbReference type="NCBI Taxonomy" id="22666"/>
    <lineage>
        <taxon>Eukaryota</taxon>
        <taxon>Viridiplantae</taxon>
        <taxon>Streptophyta</taxon>
        <taxon>Embryophyta</taxon>
        <taxon>Tracheophyta</taxon>
        <taxon>Spermatophyta</taxon>
        <taxon>Magnoliopsida</taxon>
        <taxon>eudicotyledons</taxon>
        <taxon>Gunneridae</taxon>
        <taxon>Pentapetalae</taxon>
        <taxon>rosids</taxon>
        <taxon>malvids</taxon>
        <taxon>Myrtales</taxon>
        <taxon>Lythraceae</taxon>
        <taxon>Trapa</taxon>
    </lineage>
</organism>
<keyword evidence="2" id="KW-0732">Signal</keyword>
<protein>
    <submittedName>
        <fullName evidence="3">Uncharacterized protein</fullName>
    </submittedName>
</protein>